<name>R5ZY76_9FIRM</name>
<reference evidence="1" key="1">
    <citation type="submission" date="2012-11" db="EMBL/GenBank/DDBJ databases">
        <title>Dependencies among metagenomic species, viruses, plasmids and units of genetic variation.</title>
        <authorList>
            <person name="Nielsen H.B."/>
            <person name="Almeida M."/>
            <person name="Juncker A.S."/>
            <person name="Rasmussen S."/>
            <person name="Li J."/>
            <person name="Sunagawa S."/>
            <person name="Plichta D."/>
            <person name="Gautier L."/>
            <person name="Le Chatelier E."/>
            <person name="Peletier E."/>
            <person name="Bonde I."/>
            <person name="Nielsen T."/>
            <person name="Manichanh C."/>
            <person name="Arumugam M."/>
            <person name="Batto J."/>
            <person name="Santos M.B.Q.D."/>
            <person name="Blom N."/>
            <person name="Borruel N."/>
            <person name="Burgdorf K.S."/>
            <person name="Boumezbeur F."/>
            <person name="Casellas F."/>
            <person name="Dore J."/>
            <person name="Guarner F."/>
            <person name="Hansen T."/>
            <person name="Hildebrand F."/>
            <person name="Kaas R.S."/>
            <person name="Kennedy S."/>
            <person name="Kristiansen K."/>
            <person name="Kultima J.R."/>
            <person name="Leonard P."/>
            <person name="Levenez F."/>
            <person name="Lund O."/>
            <person name="Moumen B."/>
            <person name="Le Paslier D."/>
            <person name="Pons N."/>
            <person name="Pedersen O."/>
            <person name="Prifti E."/>
            <person name="Qin J."/>
            <person name="Raes J."/>
            <person name="Tap J."/>
            <person name="Tims S."/>
            <person name="Ussery D.W."/>
            <person name="Yamada T."/>
            <person name="MetaHit consortium"/>
            <person name="Renault P."/>
            <person name="Sicheritz-Ponten T."/>
            <person name="Bork P."/>
            <person name="Wang J."/>
            <person name="Brunak S."/>
            <person name="Ehrlich S.D."/>
        </authorList>
    </citation>
    <scope>NUCLEOTIDE SEQUENCE [LARGE SCALE GENOMIC DNA]</scope>
</reference>
<accession>R5ZY76</accession>
<organism evidence="1 2">
    <name type="scientific">Lachnospira eligens CAG:72</name>
    <dbReference type="NCBI Taxonomy" id="1263077"/>
    <lineage>
        <taxon>Bacteria</taxon>
        <taxon>Bacillati</taxon>
        <taxon>Bacillota</taxon>
        <taxon>Clostridia</taxon>
        <taxon>Lachnospirales</taxon>
        <taxon>Lachnospiraceae</taxon>
        <taxon>Lachnospira</taxon>
    </lineage>
</organism>
<dbReference type="AlphaFoldDB" id="R5ZY76"/>
<gene>
    <name evidence="1" type="ORF">BN765_00339</name>
</gene>
<dbReference type="EMBL" id="CBBU010000118">
    <property type="protein sequence ID" value="CDA41364.1"/>
    <property type="molecule type" value="Genomic_DNA"/>
</dbReference>
<comment type="caution">
    <text evidence="1">The sequence shown here is derived from an EMBL/GenBank/DDBJ whole genome shotgun (WGS) entry which is preliminary data.</text>
</comment>
<protein>
    <submittedName>
        <fullName evidence="1">Uncharacterized protein</fullName>
    </submittedName>
</protein>
<evidence type="ECO:0000313" key="2">
    <source>
        <dbReference type="Proteomes" id="UP000018175"/>
    </source>
</evidence>
<proteinExistence type="predicted"/>
<evidence type="ECO:0000313" key="1">
    <source>
        <dbReference type="EMBL" id="CDA41364.1"/>
    </source>
</evidence>
<dbReference type="Proteomes" id="UP000018175">
    <property type="component" value="Unassembled WGS sequence"/>
</dbReference>
<sequence length="119" mass="12641">MPDIIPYLLALFQKSEQRTTGPNAAPKPAHANETILNTELVGSSAKNIDITDITTTVSLATSIDVFLDILICNTSTARFCDIADEAARSCESAVDMVAARIPARIIPAINAATGLNVER</sequence>